<reference evidence="1" key="1">
    <citation type="submission" date="2013-04" db="EMBL/GenBank/DDBJ databases">
        <title>The genome sequencing project of 58 acetic acid bacteria.</title>
        <authorList>
            <person name="Okamoto-Kainuma A."/>
            <person name="Ishikawa M."/>
            <person name="Umino S."/>
            <person name="Koizumi Y."/>
            <person name="Shiwa Y."/>
            <person name="Yoshikawa H."/>
            <person name="Matsutani M."/>
            <person name="Matsushita K."/>
        </authorList>
    </citation>
    <scope>NUCLEOTIDE SEQUENCE</scope>
    <source>
        <strain evidence="1">NBRC 106556</strain>
    </source>
</reference>
<comment type="caution">
    <text evidence="1">The sequence shown here is derived from an EMBL/GenBank/DDBJ whole genome shotgun (WGS) entry which is preliminary data.</text>
</comment>
<dbReference type="InterPro" id="IPR027417">
    <property type="entry name" value="P-loop_NTPase"/>
</dbReference>
<name>A0ABQ0QKW3_9PROT</name>
<dbReference type="Proteomes" id="UP001062443">
    <property type="component" value="Unassembled WGS sequence"/>
</dbReference>
<keyword evidence="2" id="KW-1185">Reference proteome</keyword>
<gene>
    <name evidence="1" type="ORF">AA106556_1787</name>
</gene>
<dbReference type="InterPro" id="IPR005331">
    <property type="entry name" value="Sulfotransferase"/>
</dbReference>
<dbReference type="EMBL" id="BAQB01000032">
    <property type="protein sequence ID" value="GBR48412.1"/>
    <property type="molecule type" value="Genomic_DNA"/>
</dbReference>
<evidence type="ECO:0000313" key="1">
    <source>
        <dbReference type="EMBL" id="GBR48412.1"/>
    </source>
</evidence>
<protein>
    <recommendedName>
        <fullName evidence="3">Sulfotransferase family protein</fullName>
    </recommendedName>
</protein>
<dbReference type="Gene3D" id="3.40.50.300">
    <property type="entry name" value="P-loop containing nucleotide triphosphate hydrolases"/>
    <property type="match status" value="1"/>
</dbReference>
<evidence type="ECO:0000313" key="2">
    <source>
        <dbReference type="Proteomes" id="UP001062443"/>
    </source>
</evidence>
<proteinExistence type="predicted"/>
<evidence type="ECO:0008006" key="3">
    <source>
        <dbReference type="Google" id="ProtNLM"/>
    </source>
</evidence>
<organism evidence="1 2">
    <name type="scientific">Neokomagataea tanensis NBRC 106556</name>
    <dbReference type="NCBI Taxonomy" id="1223519"/>
    <lineage>
        <taxon>Bacteria</taxon>
        <taxon>Pseudomonadati</taxon>
        <taxon>Pseudomonadota</taxon>
        <taxon>Alphaproteobacteria</taxon>
        <taxon>Acetobacterales</taxon>
        <taxon>Acetobacteraceae</taxon>
        <taxon>Neokomagataea</taxon>
    </lineage>
</organism>
<accession>A0ABQ0QKW3</accession>
<sequence length="216" mass="24903">MQQFNDIHERAADLNLPLPCGRKRTHRLNTILKSGVLFIHVPKNGGTSVCDQLYGGLMMHESIRYYQHVAPDMAQILPSFAIWRDPVERFISAWSFARRGGTQRVRIHPSVNAHYRTLHTLDDAISLVENASSPYEVDHIFRPQHWYLCNRQGQLAVSKLFSMAQINDLPQYIPQLKKRSIPHLNKNAHAVHVTETQRRRIQALYAKDEALKAHLT</sequence>
<dbReference type="Pfam" id="PF03567">
    <property type="entry name" value="Sulfotransfer_2"/>
    <property type="match status" value="1"/>
</dbReference>